<evidence type="ECO:0000313" key="7">
    <source>
        <dbReference type="Proteomes" id="UP000185544"/>
    </source>
</evidence>
<keyword evidence="7" id="KW-1185">Reference proteome</keyword>
<keyword evidence="4 5" id="KW-0949">S-adenosyl-L-methionine</keyword>
<accession>A0A1L6MWZ6</accession>
<evidence type="ECO:0000256" key="4">
    <source>
        <dbReference type="ARBA" id="ARBA00022691"/>
    </source>
</evidence>
<keyword evidence="3 5" id="KW-0808">Transferase</keyword>
<dbReference type="EC" id="2.1.1.163" evidence="5"/>
<comment type="pathway">
    <text evidence="5">Quinol/quinone metabolism; menaquinone biosynthesis; menaquinol from 1,4-dihydroxy-2-naphthoate: step 2/2.</text>
</comment>
<dbReference type="InterPro" id="IPR023576">
    <property type="entry name" value="UbiE/COQ5_MeTrFase_CS"/>
</dbReference>
<evidence type="ECO:0000256" key="5">
    <source>
        <dbReference type="HAMAP-Rule" id="MF_01813"/>
    </source>
</evidence>
<dbReference type="Pfam" id="PF01209">
    <property type="entry name" value="Ubie_methyltran"/>
    <property type="match status" value="1"/>
</dbReference>
<dbReference type="GO" id="GO:0043770">
    <property type="term" value="F:demethylmenaquinone methyltransferase activity"/>
    <property type="evidence" value="ECO:0007669"/>
    <property type="project" value="UniProtKB-UniRule"/>
</dbReference>
<dbReference type="UniPathway" id="UPA00079">
    <property type="reaction ID" value="UER00169"/>
</dbReference>
<dbReference type="NCBIfam" id="TIGR01934">
    <property type="entry name" value="MenG_MenH_UbiE"/>
    <property type="match status" value="1"/>
</dbReference>
<comment type="function">
    <text evidence="5">Methyltransferase required for the conversion of demethylmenaquinol (DMKH2) to menaquinol (MKH2).</text>
</comment>
<dbReference type="KEGG" id="pabo:BCY86_04010"/>
<dbReference type="OrthoDB" id="9808140at2"/>
<evidence type="ECO:0000256" key="3">
    <source>
        <dbReference type="ARBA" id="ARBA00022679"/>
    </source>
</evidence>
<sequence>MERDRRLEQSAAKVREGSGKMFDGIAQRYDLLNRVLSLGMDRGWRRRVAMELQLPSEARVLDLATGTSDLAIEILCQFPHVTVEGVDPSHQMLAIGREKLESLGLNERVRLSYGQAEKLAFQDASFDAVVIAFGIRNVQDRKGALREMARVTKPGGQVAILELSEPQRGWMSSLARFYIHTLVPWVGAALSGTREYRYLAKSIASFPPSDRLIEMMEESQLQCVKKIPFLFGVVMLYIARSRWE</sequence>
<dbReference type="PANTHER" id="PTHR43591:SF24">
    <property type="entry name" value="2-METHOXY-6-POLYPRENYL-1,4-BENZOQUINOL METHYLASE, MITOCHONDRIAL"/>
    <property type="match status" value="1"/>
</dbReference>
<evidence type="ECO:0000313" key="6">
    <source>
        <dbReference type="EMBL" id="APR99937.1"/>
    </source>
</evidence>
<dbReference type="PROSITE" id="PS51608">
    <property type="entry name" value="SAM_MT_UBIE"/>
    <property type="match status" value="1"/>
</dbReference>
<evidence type="ECO:0000256" key="2">
    <source>
        <dbReference type="ARBA" id="ARBA00022603"/>
    </source>
</evidence>
<dbReference type="GO" id="GO:0006744">
    <property type="term" value="P:ubiquinone biosynthetic process"/>
    <property type="evidence" value="ECO:0007669"/>
    <property type="project" value="UniProtKB-UniPathway"/>
</dbReference>
<comment type="caution">
    <text evidence="5">Lacks conserved residue(s) required for the propagation of feature annotation.</text>
</comment>
<comment type="catalytic activity">
    <reaction evidence="5">
        <text>a 2-demethylmenaquinol + S-adenosyl-L-methionine = a menaquinol + S-adenosyl-L-homocysteine + H(+)</text>
        <dbReference type="Rhea" id="RHEA:42640"/>
        <dbReference type="Rhea" id="RHEA-COMP:9539"/>
        <dbReference type="Rhea" id="RHEA-COMP:9563"/>
        <dbReference type="ChEBI" id="CHEBI:15378"/>
        <dbReference type="ChEBI" id="CHEBI:18151"/>
        <dbReference type="ChEBI" id="CHEBI:55437"/>
        <dbReference type="ChEBI" id="CHEBI:57856"/>
        <dbReference type="ChEBI" id="CHEBI:59789"/>
        <dbReference type="EC" id="2.1.1.163"/>
    </reaction>
</comment>
<feature type="binding site" evidence="5">
    <location>
        <position position="67"/>
    </location>
    <ligand>
        <name>S-adenosyl-L-methionine</name>
        <dbReference type="ChEBI" id="CHEBI:59789"/>
    </ligand>
</feature>
<dbReference type="UniPathway" id="UPA00232"/>
<dbReference type="PROSITE" id="PS01184">
    <property type="entry name" value="UBIE_2"/>
    <property type="match status" value="1"/>
</dbReference>
<keyword evidence="1 5" id="KW-0474">Menaquinone biosynthesis</keyword>
<dbReference type="EMBL" id="CP016908">
    <property type="protein sequence ID" value="APR99937.1"/>
    <property type="molecule type" value="Genomic_DNA"/>
</dbReference>
<keyword evidence="2 5" id="KW-0489">Methyltransferase</keyword>
<dbReference type="STRING" id="1882918.BCY86_04010"/>
<dbReference type="SUPFAM" id="SSF53335">
    <property type="entry name" value="S-adenosyl-L-methionine-dependent methyltransferases"/>
    <property type="match status" value="1"/>
</dbReference>
<dbReference type="InterPro" id="IPR004033">
    <property type="entry name" value="UbiE/COQ5_MeTrFase"/>
</dbReference>
<dbReference type="HAMAP" id="MF_01813">
    <property type="entry name" value="MenG_UbiE_methyltr"/>
    <property type="match status" value="1"/>
</dbReference>
<dbReference type="InterPro" id="IPR029063">
    <property type="entry name" value="SAM-dependent_MTases_sf"/>
</dbReference>
<proteinExistence type="inferred from homology"/>
<dbReference type="PROSITE" id="PS01183">
    <property type="entry name" value="UBIE_1"/>
    <property type="match status" value="1"/>
</dbReference>
<dbReference type="GO" id="GO:0032259">
    <property type="term" value="P:methylation"/>
    <property type="evidence" value="ECO:0007669"/>
    <property type="project" value="UniProtKB-KW"/>
</dbReference>
<protein>
    <recommendedName>
        <fullName evidence="5">Demethylmenaquinone methyltransferase</fullName>
        <ecNumber evidence="5">2.1.1.163</ecNumber>
    </recommendedName>
</protein>
<dbReference type="Proteomes" id="UP000185544">
    <property type="component" value="Chromosome"/>
</dbReference>
<dbReference type="GO" id="GO:0009234">
    <property type="term" value="P:menaquinone biosynthetic process"/>
    <property type="evidence" value="ECO:0007669"/>
    <property type="project" value="UniProtKB-UniRule"/>
</dbReference>
<dbReference type="NCBIfam" id="NF001244">
    <property type="entry name" value="PRK00216.1-5"/>
    <property type="match status" value="1"/>
</dbReference>
<dbReference type="Gene3D" id="3.40.50.150">
    <property type="entry name" value="Vaccinia Virus protein VP39"/>
    <property type="match status" value="1"/>
</dbReference>
<name>A0A1L6MWZ6_9BACT</name>
<dbReference type="CDD" id="cd02440">
    <property type="entry name" value="AdoMet_MTases"/>
    <property type="match status" value="1"/>
</dbReference>
<reference evidence="6 7" key="1">
    <citation type="submission" date="2016-08" db="EMBL/GenBank/DDBJ databases">
        <title>Identification and validation of antigenic proteins from Pajaroellobacter abortibovis using de-novo genome sequence assembly and reverse vaccinology.</title>
        <authorList>
            <person name="Welly B.T."/>
            <person name="Miller M.R."/>
            <person name="Stott J.L."/>
            <person name="Blanchard M.T."/>
            <person name="Islas-Trejo A.D."/>
            <person name="O'Rourke S.M."/>
            <person name="Young A.E."/>
            <person name="Medrano J.F."/>
            <person name="Van Eenennaam A.L."/>
        </authorList>
    </citation>
    <scope>NUCLEOTIDE SEQUENCE [LARGE SCALE GENOMIC DNA]</scope>
    <source>
        <strain evidence="6 7">BTF92-0548A/99-0131</strain>
    </source>
</reference>
<organism evidence="6 7">
    <name type="scientific">Pajaroellobacter abortibovis</name>
    <dbReference type="NCBI Taxonomy" id="1882918"/>
    <lineage>
        <taxon>Bacteria</taxon>
        <taxon>Pseudomonadati</taxon>
        <taxon>Myxococcota</taxon>
        <taxon>Polyangia</taxon>
        <taxon>Polyangiales</taxon>
        <taxon>Polyangiaceae</taxon>
    </lineage>
</organism>
<gene>
    <name evidence="5" type="primary">menG</name>
    <name evidence="6" type="ORF">BCY86_04010</name>
</gene>
<keyword evidence="6" id="KW-0830">Ubiquinone</keyword>
<comment type="similarity">
    <text evidence="5">Belongs to the class I-like SAM-binding methyltransferase superfamily. MenG/UbiE family.</text>
</comment>
<dbReference type="RefSeq" id="WP_075276587.1">
    <property type="nucleotide sequence ID" value="NZ_CP016908.1"/>
</dbReference>
<dbReference type="AlphaFoldDB" id="A0A1L6MWZ6"/>
<evidence type="ECO:0000256" key="1">
    <source>
        <dbReference type="ARBA" id="ARBA00022428"/>
    </source>
</evidence>
<feature type="binding site" evidence="5">
    <location>
        <position position="87"/>
    </location>
    <ligand>
        <name>S-adenosyl-L-methionine</name>
        <dbReference type="ChEBI" id="CHEBI:59789"/>
    </ligand>
</feature>
<dbReference type="PANTHER" id="PTHR43591">
    <property type="entry name" value="METHYLTRANSFERASE"/>
    <property type="match status" value="1"/>
</dbReference>